<proteinExistence type="predicted"/>
<accession>A0ABQ0ERC7</accession>
<keyword evidence="2" id="KW-0812">Transmembrane</keyword>
<dbReference type="PANTHER" id="PTHR10424">
    <property type="entry name" value="VIRAL ENVELOPE PROTEIN"/>
    <property type="match status" value="1"/>
</dbReference>
<feature type="region of interest" description="Disordered" evidence="1">
    <location>
        <begin position="611"/>
        <end position="635"/>
    </location>
</feature>
<dbReference type="Pfam" id="PF00429">
    <property type="entry name" value="TLV_coat"/>
    <property type="match status" value="1"/>
</dbReference>
<keyword evidence="2" id="KW-1133">Transmembrane helix</keyword>
<dbReference type="InterPro" id="IPR008981">
    <property type="entry name" value="FMuLV_rcpt-bd"/>
</dbReference>
<organism evidence="3 4">
    <name type="scientific">Apodemus speciosus</name>
    <name type="common">Large Japanese field mouse</name>
    <dbReference type="NCBI Taxonomy" id="105296"/>
    <lineage>
        <taxon>Eukaryota</taxon>
        <taxon>Metazoa</taxon>
        <taxon>Chordata</taxon>
        <taxon>Craniata</taxon>
        <taxon>Vertebrata</taxon>
        <taxon>Euteleostomi</taxon>
        <taxon>Mammalia</taxon>
        <taxon>Eutheria</taxon>
        <taxon>Euarchontoglires</taxon>
        <taxon>Glires</taxon>
        <taxon>Rodentia</taxon>
        <taxon>Myomorpha</taxon>
        <taxon>Muroidea</taxon>
        <taxon>Muridae</taxon>
        <taxon>Murinae</taxon>
        <taxon>Apodemus</taxon>
    </lineage>
</organism>
<sequence length="635" mass="71041">MSHIGPSPLWDPIEVDLCKLALGADQEWGLPSTYWPQEKAPQLHHGPVLTDYPGCGSTNDRVSLVHQLYKTQANLGFYVCPGSHRDRSLNYRCGYDSDFYCAAWGCETTGNTYWNPSSSWDYITVKPKAKHDARDYNSNNPKDCSPDSPTKGWCTPLVITFTNVAKSIDWSSGSAPSWGLRLYKYNHDYGLIFKIKLFKAIPNPHKVSVGPNPQLHGQSSSKPKAITRPPSGAPNSSMTPFQPTVPDGPMPPASLILSVINASASALIHREQETNSSVYENCWICYSADPPFYEGIATYGNPVYTNDVNELSWDTVELTITEVSGLGSCLLGQNMLPPRQLIDICNQTITVDSTKTYLKAPDHAYFACSTGLTTYIITAQFLQAKDYCVQIQLYPKLSIYRPETFLNFWERGTELPHRAKREPITAITLAVILGLGAADAGTGIASLVTSHQYYNQLSEAIDKDIIELRNGLANLKDSVASLSEVVLRNRRGLDLLFLQQGGLCAALREECCFYVDKTGLVEDSLNKVKESLERRKRDRERQESWYKNWFSTSPWLSTLLPSVLGPLIGLLLLVSFGPWAFQRLTRFVKSQIDSTLSKDFVSVQYHRLEPKELEESPEDPTTTPSRRLKFSKLLH</sequence>
<dbReference type="Proteomes" id="UP001623349">
    <property type="component" value="Unassembled WGS sequence"/>
</dbReference>
<protein>
    <submittedName>
        <fullName evidence="3">Envelope polyprotein</fullName>
    </submittedName>
</protein>
<evidence type="ECO:0000313" key="3">
    <source>
        <dbReference type="EMBL" id="GAB1289448.1"/>
    </source>
</evidence>
<dbReference type="SUPFAM" id="SSF49830">
    <property type="entry name" value="ENV polyprotein, receptor-binding domain"/>
    <property type="match status" value="1"/>
</dbReference>
<evidence type="ECO:0000256" key="2">
    <source>
        <dbReference type="SAM" id="Phobius"/>
    </source>
</evidence>
<gene>
    <name evidence="3" type="ORF">APTSU1_000467800</name>
</gene>
<keyword evidence="2" id="KW-0472">Membrane</keyword>
<feature type="compositionally biased region" description="Polar residues" evidence="1">
    <location>
        <begin position="233"/>
        <end position="242"/>
    </location>
</feature>
<evidence type="ECO:0000256" key="1">
    <source>
        <dbReference type="SAM" id="MobiDB-lite"/>
    </source>
</evidence>
<feature type="region of interest" description="Disordered" evidence="1">
    <location>
        <begin position="208"/>
        <end position="245"/>
    </location>
</feature>
<dbReference type="InterPro" id="IPR018154">
    <property type="entry name" value="TLV/ENV_coat_polyprotein"/>
</dbReference>
<keyword evidence="3" id="KW-0946">Virion</keyword>
<name>A0ABQ0ERC7_APOSI</name>
<keyword evidence="4" id="KW-1185">Reference proteome</keyword>
<evidence type="ECO:0000313" key="4">
    <source>
        <dbReference type="Proteomes" id="UP001623349"/>
    </source>
</evidence>
<dbReference type="EMBL" id="BAAFST010000005">
    <property type="protein sequence ID" value="GAB1289448.1"/>
    <property type="molecule type" value="Genomic_DNA"/>
</dbReference>
<keyword evidence="3" id="KW-0261">Viral envelope protein</keyword>
<comment type="caution">
    <text evidence="3">The sequence shown here is derived from an EMBL/GenBank/DDBJ whole genome shotgun (WGS) entry which is preliminary data.</text>
</comment>
<feature type="transmembrane region" description="Helical" evidence="2">
    <location>
        <begin position="559"/>
        <end position="581"/>
    </location>
</feature>
<dbReference type="Gene3D" id="1.10.287.210">
    <property type="match status" value="1"/>
</dbReference>
<dbReference type="SUPFAM" id="SSF58069">
    <property type="entry name" value="Virus ectodomain"/>
    <property type="match status" value="1"/>
</dbReference>
<reference evidence="3 4" key="1">
    <citation type="submission" date="2024-08" db="EMBL/GenBank/DDBJ databases">
        <title>The draft genome of Apodemus speciosus.</title>
        <authorList>
            <person name="Nabeshima K."/>
            <person name="Suzuki S."/>
            <person name="Onuma M."/>
        </authorList>
    </citation>
    <scope>NUCLEOTIDE SEQUENCE [LARGE SCALE GENOMIC DNA]</scope>
    <source>
        <strain evidence="3">IB14-021</strain>
    </source>
</reference>
<dbReference type="CDD" id="cd09851">
    <property type="entry name" value="HTLV-1-like_HR1-HR2"/>
    <property type="match status" value="1"/>
</dbReference>
<dbReference type="PANTHER" id="PTHR10424:SF72">
    <property type="entry name" value="BC035947 PROTEIN-RELATED"/>
    <property type="match status" value="1"/>
</dbReference>
<feature type="compositionally biased region" description="Basic residues" evidence="1">
    <location>
        <begin position="626"/>
        <end position="635"/>
    </location>
</feature>
<dbReference type="Gene3D" id="3.90.310.10">
    <property type="entry name" value="ENV polyprotein, receptor-binding domain"/>
    <property type="match status" value="1"/>
</dbReference>